<dbReference type="GO" id="GO:0006310">
    <property type="term" value="P:DNA recombination"/>
    <property type="evidence" value="ECO:0007669"/>
    <property type="project" value="UniProtKB-KW"/>
</dbReference>
<keyword evidence="9" id="KW-1185">Reference proteome</keyword>
<comment type="caution">
    <text evidence="8">The sequence shown here is derived from an EMBL/GenBank/DDBJ whole genome shotgun (WGS) entry which is preliminary data.</text>
</comment>
<dbReference type="Pfam" id="PF01385">
    <property type="entry name" value="OrfB_IS605"/>
    <property type="match status" value="1"/>
</dbReference>
<protein>
    <submittedName>
        <fullName evidence="8">IS200/IS605 family element transposase accessory protein TnpB</fullName>
    </submittedName>
</protein>
<dbReference type="NCBIfam" id="NF040570">
    <property type="entry name" value="guided_TnpB"/>
    <property type="match status" value="1"/>
</dbReference>
<name>A0A5B2W8T7_9PSEU</name>
<organism evidence="8 9">
    <name type="scientific">Solihabitans fulvus</name>
    <dbReference type="NCBI Taxonomy" id="1892852"/>
    <lineage>
        <taxon>Bacteria</taxon>
        <taxon>Bacillati</taxon>
        <taxon>Actinomycetota</taxon>
        <taxon>Actinomycetes</taxon>
        <taxon>Pseudonocardiales</taxon>
        <taxon>Pseudonocardiaceae</taxon>
        <taxon>Solihabitans</taxon>
    </lineage>
</organism>
<evidence type="ECO:0000256" key="2">
    <source>
        <dbReference type="ARBA" id="ARBA00011044"/>
    </source>
</evidence>
<evidence type="ECO:0000256" key="5">
    <source>
        <dbReference type="ARBA" id="ARBA00023172"/>
    </source>
</evidence>
<dbReference type="PANTHER" id="PTHR30405:SF25">
    <property type="entry name" value="RNA-GUIDED DNA ENDONUCLEASE INSQ-RELATED"/>
    <property type="match status" value="1"/>
</dbReference>
<sequence>LAIVWSRPLPQGAAPSTVTVSRDAAGRWFVSMLCEDTPVPMPAATAVVGIDAGITSLVTLSTGEKITNPRHERQDRRRLVKAQCALSRKAKGSRNRDKARVILARVHARIADRRRDFLHQLTTRLVRENQTLVIEDLTVRNMVRNHTLARAISDASWTEMRSMLEYKADWYGRDLVVVDRWFPSSKLCSACGVVRVGMPLGVRTWRCGCGATLDRDVNAAVNIRAAGLAVQACGDGVRPARAHARAGSGR</sequence>
<dbReference type="Pfam" id="PF07282">
    <property type="entry name" value="Cas12f1-like_TNB"/>
    <property type="match status" value="1"/>
</dbReference>
<feature type="domain" description="Cas12f1-like TNB" evidence="7">
    <location>
        <begin position="157"/>
        <end position="223"/>
    </location>
</feature>
<dbReference type="Proteomes" id="UP000323454">
    <property type="component" value="Unassembled WGS sequence"/>
</dbReference>
<dbReference type="InterPro" id="IPR010095">
    <property type="entry name" value="Cas12f1-like_TNB"/>
</dbReference>
<evidence type="ECO:0000256" key="1">
    <source>
        <dbReference type="ARBA" id="ARBA00008761"/>
    </source>
</evidence>
<comment type="similarity">
    <text evidence="2">In the N-terminal section; belongs to the transposase 2 family.</text>
</comment>
<dbReference type="EMBL" id="VUOB01000129">
    <property type="protein sequence ID" value="KAA2246767.1"/>
    <property type="molecule type" value="Genomic_DNA"/>
</dbReference>
<comment type="similarity">
    <text evidence="1">In the C-terminal section; belongs to the transposase 35 family.</text>
</comment>
<dbReference type="RefSeq" id="WP_149855245.1">
    <property type="nucleotide sequence ID" value="NZ_VUOB01000129.1"/>
</dbReference>
<dbReference type="OrthoDB" id="6230307at2"/>
<accession>A0A5B2W8T7</accession>
<feature type="non-terminal residue" evidence="8">
    <location>
        <position position="1"/>
    </location>
</feature>
<keyword evidence="5" id="KW-0233">DNA recombination</keyword>
<proteinExistence type="inferred from homology"/>
<dbReference type="InterPro" id="IPR051399">
    <property type="entry name" value="RNA-guided_DNA_endo/Transpos"/>
</dbReference>
<dbReference type="GO" id="GO:0032196">
    <property type="term" value="P:transposition"/>
    <property type="evidence" value="ECO:0007669"/>
    <property type="project" value="UniProtKB-KW"/>
</dbReference>
<keyword evidence="3" id="KW-0815">Transposition</keyword>
<dbReference type="PANTHER" id="PTHR30405">
    <property type="entry name" value="TRANSPOSASE"/>
    <property type="match status" value="1"/>
</dbReference>
<dbReference type="InterPro" id="IPR001959">
    <property type="entry name" value="Transposase"/>
</dbReference>
<evidence type="ECO:0000313" key="9">
    <source>
        <dbReference type="Proteomes" id="UP000323454"/>
    </source>
</evidence>
<reference evidence="8 9" key="2">
    <citation type="submission" date="2019-09" db="EMBL/GenBank/DDBJ databases">
        <authorList>
            <person name="Jin C."/>
        </authorList>
    </citation>
    <scope>NUCLEOTIDE SEQUENCE [LARGE SCALE GENOMIC DNA]</scope>
    <source>
        <strain evidence="8 9">AN110305</strain>
    </source>
</reference>
<dbReference type="NCBIfam" id="TIGR01766">
    <property type="entry name" value="IS200/IS605 family accessory protein TnpB-like domain"/>
    <property type="match status" value="1"/>
</dbReference>
<evidence type="ECO:0000256" key="4">
    <source>
        <dbReference type="ARBA" id="ARBA00023125"/>
    </source>
</evidence>
<evidence type="ECO:0000313" key="8">
    <source>
        <dbReference type="EMBL" id="KAA2246767.1"/>
    </source>
</evidence>
<feature type="domain" description="Probable transposase IS891/IS1136/IS1341" evidence="6">
    <location>
        <begin position="36"/>
        <end position="145"/>
    </location>
</feature>
<dbReference type="GO" id="GO:0003677">
    <property type="term" value="F:DNA binding"/>
    <property type="evidence" value="ECO:0007669"/>
    <property type="project" value="UniProtKB-KW"/>
</dbReference>
<gene>
    <name evidence="8" type="ORF">F0L68_40585</name>
</gene>
<dbReference type="AlphaFoldDB" id="A0A5B2W8T7"/>
<keyword evidence="4" id="KW-0238">DNA-binding</keyword>
<evidence type="ECO:0000256" key="3">
    <source>
        <dbReference type="ARBA" id="ARBA00022578"/>
    </source>
</evidence>
<evidence type="ECO:0000259" key="7">
    <source>
        <dbReference type="Pfam" id="PF07282"/>
    </source>
</evidence>
<reference evidence="8 9" key="1">
    <citation type="submission" date="2019-09" db="EMBL/GenBank/DDBJ databases">
        <title>Goodfellowia gen. nov., a new genus of the Pseudonocardineae related to Actinoalloteichus, containing Goodfellowia coeruleoviolacea gen. nov., comb. nov. gen. nov., comb. nov.</title>
        <authorList>
            <person name="Labeda D."/>
        </authorList>
    </citation>
    <scope>NUCLEOTIDE SEQUENCE [LARGE SCALE GENOMIC DNA]</scope>
    <source>
        <strain evidence="8 9">AN110305</strain>
    </source>
</reference>
<evidence type="ECO:0000259" key="6">
    <source>
        <dbReference type="Pfam" id="PF01385"/>
    </source>
</evidence>